<evidence type="ECO:0000313" key="2">
    <source>
        <dbReference type="EMBL" id="AWF95836.1"/>
    </source>
</evidence>
<gene>
    <name evidence="2" type="ORF">B6254_1433</name>
</gene>
<dbReference type="AlphaFoldDB" id="A0A2S1KS44"/>
<proteinExistence type="predicted"/>
<organism evidence="2 3">
    <name type="scientific">Weissella cibaria</name>
    <dbReference type="NCBI Taxonomy" id="137591"/>
    <lineage>
        <taxon>Bacteria</taxon>
        <taxon>Bacillati</taxon>
        <taxon>Bacillota</taxon>
        <taxon>Bacilli</taxon>
        <taxon>Lactobacillales</taxon>
        <taxon>Lactobacillaceae</taxon>
        <taxon>Weissella</taxon>
    </lineage>
</organism>
<dbReference type="Proteomes" id="UP000244870">
    <property type="component" value="Chromosome"/>
</dbReference>
<protein>
    <recommendedName>
        <fullName evidence="4">YdhG-like domain-containing protein</fullName>
    </recommendedName>
</protein>
<accession>A0A2S1KS44</accession>
<feature type="region of interest" description="Disordered" evidence="1">
    <location>
        <begin position="29"/>
        <end position="53"/>
    </location>
</feature>
<evidence type="ECO:0000313" key="3">
    <source>
        <dbReference type="Proteomes" id="UP000244870"/>
    </source>
</evidence>
<sequence>MLYLGQEILKENGEQMVEQSGFSDFEKQAMKERAAELRREQANKRSKKNPEADLLEKIAEMPDDEAFIAAKLHDLVREIAPELQPKTWYSMPAYANADGKVVLFFQPATKFQSRYNTIGFNDAAQLDDGAMWPTSFAVTAWQEDVANQVVTLIKRAMKK</sequence>
<dbReference type="EMBL" id="CP020928">
    <property type="protein sequence ID" value="AWF95836.1"/>
    <property type="molecule type" value="Genomic_DNA"/>
</dbReference>
<name>A0A2S1KS44_9LACO</name>
<evidence type="ECO:0008006" key="4">
    <source>
        <dbReference type="Google" id="ProtNLM"/>
    </source>
</evidence>
<evidence type="ECO:0000256" key="1">
    <source>
        <dbReference type="SAM" id="MobiDB-lite"/>
    </source>
</evidence>
<reference evidence="2 3" key="1">
    <citation type="submission" date="2017-04" db="EMBL/GenBank/DDBJ databases">
        <title>Weissella cibaria strain m2 complete genome.</title>
        <authorList>
            <person name="Pan Q."/>
            <person name="Tan M."/>
            <person name="Yao F."/>
            <person name="Su S."/>
        </authorList>
    </citation>
    <scope>NUCLEOTIDE SEQUENCE [LARGE SCALE GENOMIC DNA]</scope>
    <source>
        <strain evidence="2 3">M2</strain>
    </source>
</reference>
<dbReference type="SUPFAM" id="SSF159888">
    <property type="entry name" value="YdhG-like"/>
    <property type="match status" value="1"/>
</dbReference>